<accession>A0A5N7DMU9</accession>
<name>A0A5N7DMU9_9EURO</name>
<dbReference type="GeneID" id="43671112"/>
<evidence type="ECO:0000313" key="2">
    <source>
        <dbReference type="EMBL" id="KAE8407343.1"/>
    </source>
</evidence>
<dbReference type="AlphaFoldDB" id="A0A5N7DMU9"/>
<proteinExistence type="predicted"/>
<gene>
    <name evidence="2" type="ORF">BDV37DRAFT_279876</name>
</gene>
<keyword evidence="3" id="KW-1185">Reference proteome</keyword>
<feature type="region of interest" description="Disordered" evidence="1">
    <location>
        <begin position="117"/>
        <end position="158"/>
    </location>
</feature>
<dbReference type="Proteomes" id="UP000325579">
    <property type="component" value="Unassembled WGS sequence"/>
</dbReference>
<dbReference type="RefSeq" id="XP_031944662.1">
    <property type="nucleotide sequence ID" value="XM_032086421.1"/>
</dbReference>
<dbReference type="OrthoDB" id="4369843at2759"/>
<organism evidence="2 3">
    <name type="scientific">Aspergillus pseudonomiae</name>
    <dbReference type="NCBI Taxonomy" id="1506151"/>
    <lineage>
        <taxon>Eukaryota</taxon>
        <taxon>Fungi</taxon>
        <taxon>Dikarya</taxon>
        <taxon>Ascomycota</taxon>
        <taxon>Pezizomycotina</taxon>
        <taxon>Eurotiomycetes</taxon>
        <taxon>Eurotiomycetidae</taxon>
        <taxon>Eurotiales</taxon>
        <taxon>Aspergillaceae</taxon>
        <taxon>Aspergillus</taxon>
        <taxon>Aspergillus subgen. Circumdati</taxon>
    </lineage>
</organism>
<sequence>MEENRSQPQRHEVQKVRVNQACRASHHRKKRCITTLTRHPCTYCFTYGYRCIPRARLMKSARKHTVKTSGSQHQQQPSYKFDSPLPPGIDHEVLLPRWSAIYSLVSEVLRLIPPKGPQPACDGKCTSAIDEQDSSEKSSHQGESRLSRARGSQKHTPCEVNTVDFDMSLFLTPKSCVDDHPVLP</sequence>
<evidence type="ECO:0000256" key="1">
    <source>
        <dbReference type="SAM" id="MobiDB-lite"/>
    </source>
</evidence>
<feature type="compositionally biased region" description="Basic and acidic residues" evidence="1">
    <location>
        <begin position="134"/>
        <end position="146"/>
    </location>
</feature>
<dbReference type="EMBL" id="ML736748">
    <property type="protein sequence ID" value="KAE8407343.1"/>
    <property type="molecule type" value="Genomic_DNA"/>
</dbReference>
<evidence type="ECO:0000313" key="3">
    <source>
        <dbReference type="Proteomes" id="UP000325579"/>
    </source>
</evidence>
<evidence type="ECO:0008006" key="4">
    <source>
        <dbReference type="Google" id="ProtNLM"/>
    </source>
</evidence>
<protein>
    <recommendedName>
        <fullName evidence="4">Zn(2)-C6 fungal-type domain-containing protein</fullName>
    </recommendedName>
</protein>
<reference evidence="2 3" key="1">
    <citation type="submission" date="2019-04" db="EMBL/GenBank/DDBJ databases">
        <authorList>
            <consortium name="DOE Joint Genome Institute"/>
            <person name="Mondo S."/>
            <person name="Kjaerbolling I."/>
            <person name="Vesth T."/>
            <person name="Frisvad J.C."/>
            <person name="Nybo J.L."/>
            <person name="Theobald S."/>
            <person name="Kildgaard S."/>
            <person name="Isbrandt T."/>
            <person name="Kuo A."/>
            <person name="Sato A."/>
            <person name="Lyhne E.K."/>
            <person name="Kogle M.E."/>
            <person name="Wiebenga A."/>
            <person name="Kun R.S."/>
            <person name="Lubbers R.J."/>
            <person name="Makela M.R."/>
            <person name="Barry K."/>
            <person name="Chovatia M."/>
            <person name="Clum A."/>
            <person name="Daum C."/>
            <person name="Haridas S."/>
            <person name="He G."/>
            <person name="LaButti K."/>
            <person name="Lipzen A."/>
            <person name="Riley R."/>
            <person name="Salamov A."/>
            <person name="Simmons B.A."/>
            <person name="Magnuson J.K."/>
            <person name="Henrissat B."/>
            <person name="Mortensen U.H."/>
            <person name="Larsen T.O."/>
            <person name="Devries R.P."/>
            <person name="Grigoriev I.V."/>
            <person name="Machida M."/>
            <person name="Baker S.E."/>
            <person name="Andersen M.R."/>
            <person name="Cantor M.N."/>
            <person name="Hua S.X."/>
        </authorList>
    </citation>
    <scope>NUCLEOTIDE SEQUENCE [LARGE SCALE GENOMIC DNA]</scope>
    <source>
        <strain evidence="2 3">CBS 119388</strain>
    </source>
</reference>